<sequence>MSSYLTTPFQFDASKLDQTPGYQFTLQQGLKALNNQASAQGMGLSGAQSKGLLNFATGLANQTYGDQYNRALQQFQANYGLASDQFNRFSGLAGLGQNAAAGVGNAGMQTASNIGNLAQQGAAAQGSGLIGAANANASTLGNLGNLGMSAAGIYALLSDMRTKEDIEPIGRTKKGHTLYRYRYKGDPTLQIGVMAQEVEQADPDAVIEINGVKYVDYSKVH</sequence>
<accession>A0ABP8GCG5</accession>
<keyword evidence="3" id="KW-1185">Reference proteome</keyword>
<name>A0ABP8GCG5_9BURK</name>
<organism evidence="2 3">
    <name type="scientific">Pigmentiphaga soli</name>
    <dbReference type="NCBI Taxonomy" id="1007095"/>
    <lineage>
        <taxon>Bacteria</taxon>
        <taxon>Pseudomonadati</taxon>
        <taxon>Pseudomonadota</taxon>
        <taxon>Betaproteobacteria</taxon>
        <taxon>Burkholderiales</taxon>
        <taxon>Alcaligenaceae</taxon>
        <taxon>Pigmentiphaga</taxon>
    </lineage>
</organism>
<comment type="caution">
    <text evidence="2">The sequence shown here is derived from an EMBL/GenBank/DDBJ whole genome shotgun (WGS) entry which is preliminary data.</text>
</comment>
<dbReference type="Proteomes" id="UP001501671">
    <property type="component" value="Unassembled WGS sequence"/>
</dbReference>
<gene>
    <name evidence="2" type="ORF">GCM10023144_01210</name>
</gene>
<feature type="domain" description="Peptidase S74" evidence="1">
    <location>
        <begin position="158"/>
        <end position="206"/>
    </location>
</feature>
<proteinExistence type="predicted"/>
<dbReference type="EMBL" id="BAABFO010000001">
    <property type="protein sequence ID" value="GAA4321755.1"/>
    <property type="molecule type" value="Genomic_DNA"/>
</dbReference>
<protein>
    <recommendedName>
        <fullName evidence="1">Peptidase S74 domain-containing protein</fullName>
    </recommendedName>
</protein>
<evidence type="ECO:0000313" key="2">
    <source>
        <dbReference type="EMBL" id="GAA4321755.1"/>
    </source>
</evidence>
<evidence type="ECO:0000313" key="3">
    <source>
        <dbReference type="Proteomes" id="UP001501671"/>
    </source>
</evidence>
<dbReference type="InterPro" id="IPR030392">
    <property type="entry name" value="S74_ICA"/>
</dbReference>
<evidence type="ECO:0000259" key="1">
    <source>
        <dbReference type="Pfam" id="PF13884"/>
    </source>
</evidence>
<dbReference type="Pfam" id="PF13884">
    <property type="entry name" value="Peptidase_S74"/>
    <property type="match status" value="1"/>
</dbReference>
<reference evidence="3" key="1">
    <citation type="journal article" date="2019" name="Int. J. Syst. Evol. Microbiol.">
        <title>The Global Catalogue of Microorganisms (GCM) 10K type strain sequencing project: providing services to taxonomists for standard genome sequencing and annotation.</title>
        <authorList>
            <consortium name="The Broad Institute Genomics Platform"/>
            <consortium name="The Broad Institute Genome Sequencing Center for Infectious Disease"/>
            <person name="Wu L."/>
            <person name="Ma J."/>
        </authorList>
    </citation>
    <scope>NUCLEOTIDE SEQUENCE [LARGE SCALE GENOMIC DNA]</scope>
    <source>
        <strain evidence="3">JCM 17666</strain>
    </source>
</reference>